<dbReference type="SUPFAM" id="SSF160935">
    <property type="entry name" value="VPA0735-like"/>
    <property type="match status" value="1"/>
</dbReference>
<feature type="domain" description="DUF1214" evidence="2">
    <location>
        <begin position="364"/>
        <end position="472"/>
    </location>
</feature>
<dbReference type="PATRIC" id="fig|1229493.5.peg.1971"/>
<evidence type="ECO:0000259" key="2">
    <source>
        <dbReference type="Pfam" id="PF06742"/>
    </source>
</evidence>
<evidence type="ECO:0000259" key="3">
    <source>
        <dbReference type="Pfam" id="PF06863"/>
    </source>
</evidence>
<keyword evidence="1" id="KW-0732">Signal</keyword>
<dbReference type="EMBL" id="JPRD01000023">
    <property type="protein sequence ID" value="KIF52282.1"/>
    <property type="molecule type" value="Genomic_DNA"/>
</dbReference>
<protein>
    <submittedName>
        <fullName evidence="4">CDP-4-dehydro-6-deoxy-D-glucose 3-dehydratase</fullName>
    </submittedName>
</protein>
<name>A0A0C1W7B0_9VIBR</name>
<reference evidence="4 5" key="1">
    <citation type="submission" date="2014-07" db="EMBL/GenBank/DDBJ databases">
        <title>Unique and conserved regions in Vibrio harveyi and related species in comparison with the shrimp pathogen Vibrio harveyi CAIM 1792.</title>
        <authorList>
            <person name="Espinoza-Valles I."/>
            <person name="Vora G."/>
            <person name="Leekitcharoenphon P."/>
            <person name="Ussery D."/>
            <person name="Hoj L."/>
            <person name="Gomez-Gil B."/>
        </authorList>
    </citation>
    <scope>NUCLEOTIDE SEQUENCE [LARGE SCALE GENOMIC DNA]</scope>
    <source>
        <strain evidence="5">CAIM 1854 / LMG 25443</strain>
    </source>
</reference>
<dbReference type="Pfam" id="PF06863">
    <property type="entry name" value="DUF1254"/>
    <property type="match status" value="1"/>
</dbReference>
<feature type="chain" id="PRO_5002158923" evidence="1">
    <location>
        <begin position="24"/>
        <end position="491"/>
    </location>
</feature>
<dbReference type="Proteomes" id="UP000031586">
    <property type="component" value="Unassembled WGS sequence"/>
</dbReference>
<organism evidence="4 5">
    <name type="scientific">Vibrio owensii CAIM 1854 = LMG 25443</name>
    <dbReference type="NCBI Taxonomy" id="1229493"/>
    <lineage>
        <taxon>Bacteria</taxon>
        <taxon>Pseudomonadati</taxon>
        <taxon>Pseudomonadota</taxon>
        <taxon>Gammaproteobacteria</taxon>
        <taxon>Vibrionales</taxon>
        <taxon>Vibrionaceae</taxon>
        <taxon>Vibrio</taxon>
    </lineage>
</organism>
<proteinExistence type="predicted"/>
<dbReference type="InterPro" id="IPR037050">
    <property type="entry name" value="DUF1254_sf"/>
</dbReference>
<dbReference type="InterPro" id="IPR010679">
    <property type="entry name" value="DUF1254"/>
</dbReference>
<evidence type="ECO:0000256" key="1">
    <source>
        <dbReference type="SAM" id="SignalP"/>
    </source>
</evidence>
<dbReference type="Gene3D" id="2.60.40.1610">
    <property type="entry name" value="Domain of unknown function DUF1254"/>
    <property type="match status" value="1"/>
</dbReference>
<feature type="signal peptide" evidence="1">
    <location>
        <begin position="1"/>
        <end position="23"/>
    </location>
</feature>
<accession>A0A0C1W7B0</accession>
<dbReference type="Gene3D" id="2.60.120.600">
    <property type="entry name" value="Domain of unknown function DUF1214, C-terminal domain"/>
    <property type="match status" value="1"/>
</dbReference>
<dbReference type="InterPro" id="IPR037049">
    <property type="entry name" value="DUF1214_C_sf"/>
</dbReference>
<comment type="caution">
    <text evidence="4">The sequence shown here is derived from an EMBL/GenBank/DDBJ whole genome shotgun (WGS) entry which is preliminary data.</text>
</comment>
<gene>
    <name evidence="4" type="ORF">H735_14130</name>
</gene>
<dbReference type="PANTHER" id="PTHR36509">
    <property type="entry name" value="BLL3101 PROTEIN"/>
    <property type="match status" value="1"/>
</dbReference>
<dbReference type="Gene3D" id="1.10.3360.10">
    <property type="entry name" value="VPA0735-like domain"/>
    <property type="match status" value="1"/>
</dbReference>
<dbReference type="Pfam" id="PF06742">
    <property type="entry name" value="DUF1214"/>
    <property type="match status" value="1"/>
</dbReference>
<evidence type="ECO:0000313" key="5">
    <source>
        <dbReference type="Proteomes" id="UP000031586"/>
    </source>
</evidence>
<sequence>MKKVTKTLISGLIFAALTSGAYADNNIKIENMHTRSGDFAFETSVLNGIPTEESSKKLFNLMDFQRATQAYIWSIPLTSNYAWKAAYEKMGSEDGQITYVASHQSKLGGLTYNTSTPYAITWFNVEKEPVVVNIPTDELRGAVHTMWQIGIAQMTKPGTYVIKAKGSETPKNLPKDAVVLESDTNYVFFGVRLMAKTEKQRMTDLESMSITHLDGKPLSDRGVNFPKKGLDAKHPRGMEFWQVLNEAIQTEPVAERDRMMHDMLRPLGIEKGKPFEPNAEQVKIMKEAVVLGEAMTKNIDFNKTGRLHQSEYGPEGNRWEVATASTPNQDRAYGMDLDGRAAWFYEAVTNDIAMHGFENGGWGQIYLDNYRDGEGYGLNGSNHYTLTLDGDVNYADLFWTITVYNVENRAIIDNSIQRADVGSNVPGTVKDADGNYTFHFSPTKPEGVNEANWVQTRPDENWFVYFRAYSPSKAFVEQKPETILPNFKHVK</sequence>
<dbReference type="InterPro" id="IPR010621">
    <property type="entry name" value="DUF1214"/>
</dbReference>
<evidence type="ECO:0000313" key="4">
    <source>
        <dbReference type="EMBL" id="KIF52282.1"/>
    </source>
</evidence>
<feature type="domain" description="DUF1254" evidence="3">
    <location>
        <begin position="109"/>
        <end position="200"/>
    </location>
</feature>
<dbReference type="PANTHER" id="PTHR36509:SF3">
    <property type="entry name" value="SIGNAL PEPTIDE PROTEIN"/>
    <property type="match status" value="1"/>
</dbReference>
<dbReference type="AlphaFoldDB" id="A0A0C1W7B0"/>
<dbReference type="RefSeq" id="WP_020196064.1">
    <property type="nucleotide sequence ID" value="NZ_BAOH01000039.1"/>
</dbReference>